<sequence length="130" mass="14179">MSLSMRMSGLTESAATVVSRCAAASPTPASWCLSVGMEGNPGEAVPLERIVERTPSELAVKEKDTRRTDAAERRKHLPGSCRTFGCINFDSDRGVRISELEILEISKQKHAFAMRPILTASSSRTETRVV</sequence>
<evidence type="ECO:0000313" key="2">
    <source>
        <dbReference type="Proteomes" id="UP000076722"/>
    </source>
</evidence>
<dbReference type="Proteomes" id="UP000076722">
    <property type="component" value="Unassembled WGS sequence"/>
</dbReference>
<accession>A0A165A0H1</accession>
<dbReference type="EMBL" id="KV419395">
    <property type="protein sequence ID" value="KZS98319.1"/>
    <property type="molecule type" value="Genomic_DNA"/>
</dbReference>
<proteinExistence type="predicted"/>
<keyword evidence="2" id="KW-1185">Reference proteome</keyword>
<gene>
    <name evidence="1" type="ORF">SISNIDRAFT_448528</name>
</gene>
<name>A0A165A0H1_9AGAM</name>
<evidence type="ECO:0000313" key="1">
    <source>
        <dbReference type="EMBL" id="KZS98319.1"/>
    </source>
</evidence>
<protein>
    <submittedName>
        <fullName evidence="1">Uncharacterized protein</fullName>
    </submittedName>
</protein>
<reference evidence="1 2" key="1">
    <citation type="journal article" date="2016" name="Mol. Biol. Evol.">
        <title>Comparative Genomics of Early-Diverging Mushroom-Forming Fungi Provides Insights into the Origins of Lignocellulose Decay Capabilities.</title>
        <authorList>
            <person name="Nagy L.G."/>
            <person name="Riley R."/>
            <person name="Tritt A."/>
            <person name="Adam C."/>
            <person name="Daum C."/>
            <person name="Floudas D."/>
            <person name="Sun H."/>
            <person name="Yadav J.S."/>
            <person name="Pangilinan J."/>
            <person name="Larsson K.H."/>
            <person name="Matsuura K."/>
            <person name="Barry K."/>
            <person name="Labutti K."/>
            <person name="Kuo R."/>
            <person name="Ohm R.A."/>
            <person name="Bhattacharya S.S."/>
            <person name="Shirouzu T."/>
            <person name="Yoshinaga Y."/>
            <person name="Martin F.M."/>
            <person name="Grigoriev I.V."/>
            <person name="Hibbett D.S."/>
        </authorList>
    </citation>
    <scope>NUCLEOTIDE SEQUENCE [LARGE SCALE GENOMIC DNA]</scope>
    <source>
        <strain evidence="1 2">HHB9708</strain>
    </source>
</reference>
<organism evidence="1 2">
    <name type="scientific">Sistotremastrum niveocremeum HHB9708</name>
    <dbReference type="NCBI Taxonomy" id="1314777"/>
    <lineage>
        <taxon>Eukaryota</taxon>
        <taxon>Fungi</taxon>
        <taxon>Dikarya</taxon>
        <taxon>Basidiomycota</taxon>
        <taxon>Agaricomycotina</taxon>
        <taxon>Agaricomycetes</taxon>
        <taxon>Sistotremastrales</taxon>
        <taxon>Sistotremastraceae</taxon>
        <taxon>Sertulicium</taxon>
        <taxon>Sertulicium niveocremeum</taxon>
    </lineage>
</organism>
<dbReference type="AlphaFoldDB" id="A0A165A0H1"/>